<dbReference type="InterPro" id="IPR011250">
    <property type="entry name" value="OMP/PagP_B-barrel"/>
</dbReference>
<feature type="chain" id="PRO_5010334291" evidence="1">
    <location>
        <begin position="20"/>
        <end position="223"/>
    </location>
</feature>
<keyword evidence="1" id="KW-0732">Signal</keyword>
<dbReference type="EMBL" id="MKIP01000058">
    <property type="protein sequence ID" value="OLP58054.1"/>
    <property type="molecule type" value="Genomic_DNA"/>
</dbReference>
<feature type="signal peptide" evidence="1">
    <location>
        <begin position="1"/>
        <end position="19"/>
    </location>
</feature>
<comment type="caution">
    <text evidence="2">The sequence shown here is derived from an EMBL/GenBank/DDBJ whole genome shotgun (WGS) entry which is preliminary data.</text>
</comment>
<sequence>MFSALRLPCFLLQSLFACASFAASAQAEMVLSTYGGVQWAAPGTVETSDGTRFSADWEGRSFKSPPYYGFRGTWWLTDLGLPEAGIALDYAHAKVYANDETFARTRGWTRLEFTDGLNLLTLNGFYRFQDAARDWTPYLGLGAGINIPHVEVTRPSGRRFDYQLGGATLQAQAGIDYRFTARWSAFAEYKANYSLVNVDIDSGAALKTDVVTHGINFGISLHF</sequence>
<reference evidence="2 3" key="1">
    <citation type="submission" date="2016-09" db="EMBL/GenBank/DDBJ databases">
        <title>Rhizobium sp. nov., a novel species isolated from the rice rhizosphere.</title>
        <authorList>
            <person name="Zhao J."/>
            <person name="Zhang X."/>
        </authorList>
    </citation>
    <scope>NUCLEOTIDE SEQUENCE [LARGE SCALE GENOMIC DNA]</scope>
    <source>
        <strain evidence="2 3">1.7048</strain>
    </source>
</reference>
<evidence type="ECO:0000313" key="2">
    <source>
        <dbReference type="EMBL" id="OLP58054.1"/>
    </source>
</evidence>
<keyword evidence="3" id="KW-1185">Reference proteome</keyword>
<name>A0A1Q9ARK0_9HYPH</name>
<protein>
    <submittedName>
        <fullName evidence="2">Lipid A oxidase</fullName>
    </submittedName>
</protein>
<evidence type="ECO:0000313" key="3">
    <source>
        <dbReference type="Proteomes" id="UP000186364"/>
    </source>
</evidence>
<organism evidence="2 3">
    <name type="scientific">Xaviernesmea oryzae</name>
    <dbReference type="NCBI Taxonomy" id="464029"/>
    <lineage>
        <taxon>Bacteria</taxon>
        <taxon>Pseudomonadati</taxon>
        <taxon>Pseudomonadota</taxon>
        <taxon>Alphaproteobacteria</taxon>
        <taxon>Hyphomicrobiales</taxon>
        <taxon>Rhizobiaceae</taxon>
        <taxon>Rhizobium/Agrobacterium group</taxon>
        <taxon>Xaviernesmea</taxon>
    </lineage>
</organism>
<dbReference type="SUPFAM" id="SSF56925">
    <property type="entry name" value="OMPA-like"/>
    <property type="match status" value="1"/>
</dbReference>
<dbReference type="AlphaFoldDB" id="A0A1Q9ARK0"/>
<proteinExistence type="predicted"/>
<gene>
    <name evidence="2" type="ORF">BJF93_05300</name>
</gene>
<dbReference type="RefSeq" id="WP_075629265.1">
    <property type="nucleotide sequence ID" value="NZ_FOAM01000013.1"/>
</dbReference>
<dbReference type="PROSITE" id="PS51257">
    <property type="entry name" value="PROKAR_LIPOPROTEIN"/>
    <property type="match status" value="1"/>
</dbReference>
<accession>A0A1Q9ARK0</accession>
<dbReference type="Gene3D" id="2.40.160.20">
    <property type="match status" value="1"/>
</dbReference>
<dbReference type="OrthoDB" id="9810784at2"/>
<evidence type="ECO:0000256" key="1">
    <source>
        <dbReference type="SAM" id="SignalP"/>
    </source>
</evidence>
<dbReference type="Proteomes" id="UP000186364">
    <property type="component" value="Unassembled WGS sequence"/>
</dbReference>